<dbReference type="CDD" id="cd03801">
    <property type="entry name" value="GT4_PimA-like"/>
    <property type="match status" value="1"/>
</dbReference>
<organism evidence="3 4">
    <name type="scientific">Pelagicoccus albus</name>
    <dbReference type="NCBI Taxonomy" id="415222"/>
    <lineage>
        <taxon>Bacteria</taxon>
        <taxon>Pseudomonadati</taxon>
        <taxon>Verrucomicrobiota</taxon>
        <taxon>Opitutia</taxon>
        <taxon>Puniceicoccales</taxon>
        <taxon>Pelagicoccaceae</taxon>
        <taxon>Pelagicoccus</taxon>
    </lineage>
</organism>
<dbReference type="InterPro" id="IPR001296">
    <property type="entry name" value="Glyco_trans_1"/>
</dbReference>
<dbReference type="InterPro" id="IPR029044">
    <property type="entry name" value="Nucleotide-diphossugar_trans"/>
</dbReference>
<dbReference type="SUPFAM" id="SSF53448">
    <property type="entry name" value="Nucleotide-diphospho-sugar transferases"/>
    <property type="match status" value="1"/>
</dbReference>
<dbReference type="Gene3D" id="3.40.50.2000">
    <property type="entry name" value="Glycogen Phosphorylase B"/>
    <property type="match status" value="1"/>
</dbReference>
<dbReference type="Pfam" id="PF00535">
    <property type="entry name" value="Glycos_transf_2"/>
    <property type="match status" value="1"/>
</dbReference>
<dbReference type="EMBL" id="JACHVC010000007">
    <property type="protein sequence ID" value="MBC2605988.1"/>
    <property type="molecule type" value="Genomic_DNA"/>
</dbReference>
<feature type="domain" description="Glycosyltransferase 2-like" evidence="2">
    <location>
        <begin position="4"/>
        <end position="175"/>
    </location>
</feature>
<evidence type="ECO:0000313" key="4">
    <source>
        <dbReference type="Proteomes" id="UP000526501"/>
    </source>
</evidence>
<dbReference type="Gene3D" id="3.90.550.10">
    <property type="entry name" value="Spore Coat Polysaccharide Biosynthesis Protein SpsA, Chain A"/>
    <property type="match status" value="1"/>
</dbReference>
<evidence type="ECO:0000313" key="3">
    <source>
        <dbReference type="EMBL" id="MBC2605988.1"/>
    </source>
</evidence>
<evidence type="ECO:0000259" key="2">
    <source>
        <dbReference type="Pfam" id="PF00535"/>
    </source>
</evidence>
<dbReference type="GO" id="GO:0016757">
    <property type="term" value="F:glycosyltransferase activity"/>
    <property type="evidence" value="ECO:0007669"/>
    <property type="project" value="InterPro"/>
</dbReference>
<dbReference type="SUPFAM" id="SSF53756">
    <property type="entry name" value="UDP-Glycosyltransferase/glycogen phosphorylase"/>
    <property type="match status" value="1"/>
</dbReference>
<comment type="caution">
    <text evidence="3">The sequence shown here is derived from an EMBL/GenBank/DDBJ whole genome shotgun (WGS) entry which is preliminary data.</text>
</comment>
<evidence type="ECO:0000259" key="1">
    <source>
        <dbReference type="Pfam" id="PF00534"/>
    </source>
</evidence>
<dbReference type="CDD" id="cd04186">
    <property type="entry name" value="GT_2_like_c"/>
    <property type="match status" value="1"/>
</dbReference>
<name>A0A7X1E8B9_9BACT</name>
<keyword evidence="4" id="KW-1185">Reference proteome</keyword>
<dbReference type="PANTHER" id="PTHR46656:SF3">
    <property type="entry name" value="PUTATIVE-RELATED"/>
    <property type="match status" value="1"/>
</dbReference>
<feature type="domain" description="Glycosyl transferase family 1" evidence="1">
    <location>
        <begin position="652"/>
        <end position="846"/>
    </location>
</feature>
<dbReference type="InterPro" id="IPR001173">
    <property type="entry name" value="Glyco_trans_2-like"/>
</dbReference>
<dbReference type="Pfam" id="PF00534">
    <property type="entry name" value="Glycos_transf_1"/>
    <property type="match status" value="1"/>
</dbReference>
<gene>
    <name evidence="3" type="ORF">H5P27_08020</name>
</gene>
<protein>
    <submittedName>
        <fullName evidence="3">Glycosyltransferase</fullName>
    </submittedName>
</protein>
<keyword evidence="3" id="KW-0808">Transferase</keyword>
<sequence>MDVSFIIPVYNQLEHTKECLRSLQDTVGDLEYEIILVDDFSSEETETGLKELANERVKIIRNACNMGYAYSNNIGALNAKGALLFLLNNDLVLLEGWFEPMRKAFSKLKRVGLVGNVQLSFATGEIDHAGVFVATDTTIEHKRAANKGLFRSPAYTRVHMITAACCAIPRSLFMEVGGFDEAFLNGGEDIDLCFRVRALGYHISVANKSVVKHHVSATRSGKNLNTEINSRLLQRKWSTLLARHAASGWPDEYLANCLKSQSWATVNSKLLKDALARFLMLKKGPAPTALTIAECEMERKERHWRSILDGWSDERIKSEERKMHASPLNDSYQFNGLYPSEDRAGVWIREKAQLELPRGMLISSISVSGNIYTADPILKEEQGTLGLAITVNGSATKTFFPIETGLFSIEFPTPPVKASEIATIELTLLGTSRANTYAYLGRKLAKNALVPKPIRERLGSYRPQKLNRRLCIEGLQVNGEDVFNFALDPTNPLNTDYAIRHANLGINLVGWYKAQLGIGESVRLAAKAVKAINIPHAIVPLRVNCLAAQGDSSLDDQFTDENPYPVNVFHIDAPQSADIDHHHGPAFRKGKRNIAYWAWELPEFPDRWIKYFRYFDEIWTPSNFVRDAIAMKSPVPVVTMPHCIDFDLPGKDWRAELGLPEKQFLFCFAYDLNSYQERKNPRAIIEAYRQAFAGKDTGEKVGLVIKIHSTENNKKQYEQLLELLDGLPNCHLIDRTLSREATYGLMKACDCYVSLHRAEGFGLTVAESMYLGKPVISTNWSATSEFVNSQNGCPVNFKLIKLTQDFGPYEKGQLWADPDPSHAAEYMKRLVSEPGYAQQLGENAQRTIKELYSPERIAGLYRNRLRALALW</sequence>
<dbReference type="AlphaFoldDB" id="A0A7X1E8B9"/>
<dbReference type="RefSeq" id="WP_185659874.1">
    <property type="nucleotide sequence ID" value="NZ_CAWPOO010000007.1"/>
</dbReference>
<proteinExistence type="predicted"/>
<accession>A0A7X1E8B9</accession>
<dbReference type="Proteomes" id="UP000526501">
    <property type="component" value="Unassembled WGS sequence"/>
</dbReference>
<dbReference type="PANTHER" id="PTHR46656">
    <property type="entry name" value="PUTATIVE-RELATED"/>
    <property type="match status" value="1"/>
</dbReference>
<reference evidence="3 4" key="1">
    <citation type="submission" date="2020-07" db="EMBL/GenBank/DDBJ databases">
        <authorList>
            <person name="Feng X."/>
        </authorList>
    </citation>
    <scope>NUCLEOTIDE SEQUENCE [LARGE SCALE GENOMIC DNA]</scope>
    <source>
        <strain evidence="3 4">JCM23202</strain>
    </source>
</reference>